<organism evidence="2 3">
    <name type="scientific">Crocosphaera watsonii WH 0401</name>
    <dbReference type="NCBI Taxonomy" id="555881"/>
    <lineage>
        <taxon>Bacteria</taxon>
        <taxon>Bacillati</taxon>
        <taxon>Cyanobacteriota</taxon>
        <taxon>Cyanophyceae</taxon>
        <taxon>Oscillatoriophycideae</taxon>
        <taxon>Chroococcales</taxon>
        <taxon>Aphanothecaceae</taxon>
        <taxon>Crocosphaera</taxon>
    </lineage>
</organism>
<evidence type="ECO:0000313" key="2">
    <source>
        <dbReference type="EMBL" id="CCQ63217.1"/>
    </source>
</evidence>
<gene>
    <name evidence="2" type="ORF">CWATWH0401_1215</name>
</gene>
<dbReference type="Proteomes" id="UP000018198">
    <property type="component" value="Unassembled WGS sequence"/>
</dbReference>
<comment type="caution">
    <text evidence="2">The sequence shown here is derived from an EMBL/GenBank/DDBJ whole genome shotgun (WGS) entry which is preliminary data.</text>
</comment>
<dbReference type="AlphaFoldDB" id="T2JFG8"/>
<keyword evidence="1" id="KW-0472">Membrane</keyword>
<sequence>MVVSLFSDPTTVIDFNIGTYWSLYNALIICVALLAFLDKPKPSIYDSFPLRKKIKILASNQVIYGKTLEISEEGATILVDSHNDIPAEFILQLGRLKIDIYLMEKKQQ</sequence>
<reference evidence="2 3" key="2">
    <citation type="submission" date="2013-09" db="EMBL/GenBank/DDBJ databases">
        <title>Whole genome comparison of six Crocosphaera watsonii strains with differing phenotypes.</title>
        <authorList>
            <person name="Bench S.R."/>
            <person name="Heller P."/>
            <person name="Frank I."/>
            <person name="Arciniega M."/>
            <person name="Shilova I.N."/>
            <person name="Zehr J.P."/>
        </authorList>
    </citation>
    <scope>NUCLEOTIDE SEQUENCE [LARGE SCALE GENOMIC DNA]</scope>
    <source>
        <strain evidence="2 3">WH 0401</strain>
    </source>
</reference>
<proteinExistence type="predicted"/>
<dbReference type="GO" id="GO:0016760">
    <property type="term" value="F:cellulose synthase (UDP-forming) activity"/>
    <property type="evidence" value="ECO:0007669"/>
    <property type="project" value="UniProtKB-EC"/>
</dbReference>
<evidence type="ECO:0000313" key="3">
    <source>
        <dbReference type="Proteomes" id="UP000018198"/>
    </source>
</evidence>
<evidence type="ECO:0000256" key="1">
    <source>
        <dbReference type="SAM" id="Phobius"/>
    </source>
</evidence>
<reference evidence="2 3" key="1">
    <citation type="submission" date="2013-01" db="EMBL/GenBank/DDBJ databases">
        <authorList>
            <person name="Bench S."/>
        </authorList>
    </citation>
    <scope>NUCLEOTIDE SEQUENCE [LARGE SCALE GENOMIC DNA]</scope>
    <source>
        <strain evidence="2 3">WH 0401</strain>
    </source>
</reference>
<dbReference type="EC" id="2.4.1.12" evidence="2"/>
<name>T2JFG8_CROWT</name>
<dbReference type="EMBL" id="CAQM01000678">
    <property type="protein sequence ID" value="CCQ63217.1"/>
    <property type="molecule type" value="Genomic_DNA"/>
</dbReference>
<feature type="transmembrane region" description="Helical" evidence="1">
    <location>
        <begin position="20"/>
        <end position="37"/>
    </location>
</feature>
<keyword evidence="2" id="KW-0328">Glycosyltransferase</keyword>
<keyword evidence="2" id="KW-0808">Transferase</keyword>
<keyword evidence="1" id="KW-0812">Transmembrane</keyword>
<protein>
    <submittedName>
        <fullName evidence="2">Cellulose synthase (UDP-forming)</fullName>
        <ecNumber evidence="2">2.4.1.12</ecNumber>
    </submittedName>
</protein>
<keyword evidence="1" id="KW-1133">Transmembrane helix</keyword>
<accession>T2JFG8</accession>